<dbReference type="Pfam" id="PF00528">
    <property type="entry name" value="BPD_transp_1"/>
    <property type="match status" value="2"/>
</dbReference>
<evidence type="ECO:0000256" key="6">
    <source>
        <dbReference type="RuleBase" id="RU363032"/>
    </source>
</evidence>
<proteinExistence type="inferred from homology"/>
<evidence type="ECO:0000256" key="2">
    <source>
        <dbReference type="ARBA" id="ARBA00022448"/>
    </source>
</evidence>
<organism evidence="8 9">
    <name type="scientific">Halobacillus kuroshimensis</name>
    <dbReference type="NCBI Taxonomy" id="302481"/>
    <lineage>
        <taxon>Bacteria</taxon>
        <taxon>Bacillati</taxon>
        <taxon>Bacillota</taxon>
        <taxon>Bacilli</taxon>
        <taxon>Bacillales</taxon>
        <taxon>Bacillaceae</taxon>
        <taxon>Halobacillus</taxon>
    </lineage>
</organism>
<dbReference type="InterPro" id="IPR035906">
    <property type="entry name" value="MetI-like_sf"/>
</dbReference>
<gene>
    <name evidence="8" type="ORF">JF544_11050</name>
</gene>
<dbReference type="EMBL" id="JAEKJY010000003">
    <property type="protein sequence ID" value="MBN8235789.1"/>
    <property type="molecule type" value="Genomic_DNA"/>
</dbReference>
<dbReference type="PANTHER" id="PTHR43496">
    <property type="entry name" value="PROTEIN LPLB"/>
    <property type="match status" value="1"/>
</dbReference>
<dbReference type="PROSITE" id="PS50928">
    <property type="entry name" value="ABC_TM1"/>
    <property type="match status" value="2"/>
</dbReference>
<feature type="transmembrane region" description="Helical" evidence="6">
    <location>
        <begin position="449"/>
        <end position="471"/>
    </location>
</feature>
<feature type="transmembrane region" description="Helical" evidence="6">
    <location>
        <begin position="405"/>
        <end position="429"/>
    </location>
</feature>
<reference evidence="8 9" key="1">
    <citation type="submission" date="2020-12" db="EMBL/GenBank/DDBJ databases">
        <title>Oil enriched cultivation method for isolating marine PHA-producing bacteria.</title>
        <authorList>
            <person name="Zheng W."/>
            <person name="Yu S."/>
            <person name="Huang Y."/>
        </authorList>
    </citation>
    <scope>NUCLEOTIDE SEQUENCE [LARGE SCALE GENOMIC DNA]</scope>
    <source>
        <strain evidence="8 9">SY-2-6</strain>
    </source>
</reference>
<feature type="transmembrane region" description="Helical" evidence="6">
    <location>
        <begin position="320"/>
        <end position="341"/>
    </location>
</feature>
<dbReference type="RefSeq" id="WP_206933939.1">
    <property type="nucleotide sequence ID" value="NZ_JAEKJY010000003.1"/>
</dbReference>
<evidence type="ECO:0000256" key="1">
    <source>
        <dbReference type="ARBA" id="ARBA00004141"/>
    </source>
</evidence>
<feature type="transmembrane region" description="Helical" evidence="6">
    <location>
        <begin position="213"/>
        <end position="235"/>
    </location>
</feature>
<feature type="domain" description="ABC transmembrane type-1" evidence="7">
    <location>
        <begin position="368"/>
        <end position="574"/>
    </location>
</feature>
<dbReference type="InterPro" id="IPR000515">
    <property type="entry name" value="MetI-like"/>
</dbReference>
<feature type="transmembrane region" description="Helical" evidence="6">
    <location>
        <begin position="165"/>
        <end position="187"/>
    </location>
</feature>
<comment type="similarity">
    <text evidence="6">Belongs to the binding-protein-dependent transport system permease family.</text>
</comment>
<feature type="transmembrane region" description="Helical" evidence="6">
    <location>
        <begin position="79"/>
        <end position="102"/>
    </location>
</feature>
<dbReference type="NCBIfam" id="TIGR03262">
    <property type="entry name" value="PhnU2"/>
    <property type="match status" value="1"/>
</dbReference>
<keyword evidence="2 6" id="KW-0813">Transport</keyword>
<sequence>MISALQSIFTRQPVVRQSLNKDAHIQRILLLLMLIGLGTAIILPVIELLKRAMQNTQGEYIGFENFITYFSSPSLFQSAIHTLSVASVTMILSVSAAFLFAYAVERTEMKGKTFFTYIALLPLFAPTMMYGIALVYLLGNNGVFTTGFFGLFEQWFGWQASDFDIYGFKGIVLSEVIFTFPQAFLILKVSLSTADQRLYEAADTMGAGTWKKLFTVTLPSIKYGLVSAFFVSFTLSFTDFGAPKVIGGQYNVLATDVYKQVIGQQNFSMGATVGIILTIPAVIAFIVDQRIQRRQSGISSKATPYQTPVNALRDRLFTTYCTIITIGILILFLAITAAAFVKVWPYDFSLTLRHFGFGSVAGDGLQPFYNSLIVSAVTAVIGTAVIFIGAYLIEKSRHLKWVRNVSYFLSILPIALPGLVIGLAFIFFFNQSAISLPFTSMEVANPLQWLYGTMIILVLANIIHFYSVSFITATTSLKKQDAEYEAISETMKVPFYKTFTRVTVPLSSPAILEMMMYLFVNSMTTISAVVFLYSSEWKLASIAIVNMNDAGDIAPAAAMSLLIIVTNILVRVIYEALVTSIKKRKVGI</sequence>
<evidence type="ECO:0000256" key="3">
    <source>
        <dbReference type="ARBA" id="ARBA00022692"/>
    </source>
</evidence>
<keyword evidence="4 6" id="KW-1133">Transmembrane helix</keyword>
<accession>A0ABS3DWS8</accession>
<dbReference type="SUPFAM" id="SSF161098">
    <property type="entry name" value="MetI-like"/>
    <property type="match status" value="2"/>
</dbReference>
<feature type="transmembrane region" description="Helical" evidence="6">
    <location>
        <begin position="553"/>
        <end position="574"/>
    </location>
</feature>
<feature type="transmembrane region" description="Helical" evidence="6">
    <location>
        <begin position="28"/>
        <end position="46"/>
    </location>
</feature>
<name>A0ABS3DWS8_9BACI</name>
<feature type="domain" description="ABC transmembrane type-1" evidence="7">
    <location>
        <begin position="79"/>
        <end position="288"/>
    </location>
</feature>
<evidence type="ECO:0000256" key="4">
    <source>
        <dbReference type="ARBA" id="ARBA00022989"/>
    </source>
</evidence>
<feature type="transmembrane region" description="Helical" evidence="6">
    <location>
        <begin position="372"/>
        <end position="393"/>
    </location>
</feature>
<evidence type="ECO:0000313" key="8">
    <source>
        <dbReference type="EMBL" id="MBN8235789.1"/>
    </source>
</evidence>
<comment type="caution">
    <text evidence="8">The sequence shown here is derived from an EMBL/GenBank/DDBJ whole genome shotgun (WGS) entry which is preliminary data.</text>
</comment>
<dbReference type="CDD" id="cd06261">
    <property type="entry name" value="TM_PBP2"/>
    <property type="match status" value="2"/>
</dbReference>
<keyword evidence="5 6" id="KW-0472">Membrane</keyword>
<keyword evidence="9" id="KW-1185">Reference proteome</keyword>
<evidence type="ECO:0000313" key="9">
    <source>
        <dbReference type="Proteomes" id="UP000663970"/>
    </source>
</evidence>
<feature type="transmembrane region" description="Helical" evidence="6">
    <location>
        <begin position="114"/>
        <end position="138"/>
    </location>
</feature>
<keyword evidence="3 6" id="KW-0812">Transmembrane</keyword>
<dbReference type="Gene3D" id="1.10.3720.10">
    <property type="entry name" value="MetI-like"/>
    <property type="match status" value="2"/>
</dbReference>
<dbReference type="InterPro" id="IPR017664">
    <property type="entry name" value="AminoethylPonate_ABC_perm-1"/>
</dbReference>
<evidence type="ECO:0000256" key="5">
    <source>
        <dbReference type="ARBA" id="ARBA00023136"/>
    </source>
</evidence>
<dbReference type="PANTHER" id="PTHR43496:SF1">
    <property type="entry name" value="POLYGALACTURONAN_RHAMNOGALACTURONAN TRANSPORT SYSTEM PERMEASE PROTEIN YTEP"/>
    <property type="match status" value="1"/>
</dbReference>
<protein>
    <submittedName>
        <fullName evidence="8">2-aminoethylphosphonate ABC transporter permease subunit</fullName>
    </submittedName>
</protein>
<feature type="transmembrane region" description="Helical" evidence="6">
    <location>
        <begin position="267"/>
        <end position="287"/>
    </location>
</feature>
<dbReference type="Proteomes" id="UP000663970">
    <property type="component" value="Unassembled WGS sequence"/>
</dbReference>
<comment type="subcellular location">
    <subcellularLocation>
        <location evidence="6">Cell membrane</location>
        <topology evidence="6">Multi-pass membrane protein</topology>
    </subcellularLocation>
    <subcellularLocation>
        <location evidence="1">Membrane</location>
        <topology evidence="1">Multi-pass membrane protein</topology>
    </subcellularLocation>
</comment>
<evidence type="ECO:0000259" key="7">
    <source>
        <dbReference type="PROSITE" id="PS50928"/>
    </source>
</evidence>
<feature type="transmembrane region" description="Helical" evidence="6">
    <location>
        <begin position="515"/>
        <end position="533"/>
    </location>
</feature>